<dbReference type="Pfam" id="PF12863">
    <property type="entry name" value="DUF3821"/>
    <property type="match status" value="1"/>
</dbReference>
<evidence type="ECO:0000256" key="2">
    <source>
        <dbReference type="SAM" id="Phobius"/>
    </source>
</evidence>
<comment type="caution">
    <text evidence="4">The sequence shown here is derived from an EMBL/GenBank/DDBJ whole genome shotgun (WGS) entry which is preliminary data.</text>
</comment>
<organism evidence="4">
    <name type="scientific">hydrocarbon metagenome</name>
    <dbReference type="NCBI Taxonomy" id="938273"/>
    <lineage>
        <taxon>unclassified sequences</taxon>
        <taxon>metagenomes</taxon>
        <taxon>ecological metagenomes</taxon>
    </lineage>
</organism>
<protein>
    <recommendedName>
        <fullName evidence="3">DUF3821 domain-containing protein</fullName>
    </recommendedName>
</protein>
<name>A0A0W8F3R5_9ZZZZ</name>
<evidence type="ECO:0000256" key="1">
    <source>
        <dbReference type="SAM" id="MobiDB-lite"/>
    </source>
</evidence>
<reference evidence="4" key="1">
    <citation type="journal article" date="2015" name="Proc. Natl. Acad. Sci. U.S.A.">
        <title>Networks of energetic and metabolic interactions define dynamics in microbial communities.</title>
        <authorList>
            <person name="Embree M."/>
            <person name="Liu J.K."/>
            <person name="Al-Bassam M.M."/>
            <person name="Zengler K."/>
        </authorList>
    </citation>
    <scope>NUCLEOTIDE SEQUENCE</scope>
</reference>
<dbReference type="AlphaFoldDB" id="A0A0W8F3R5"/>
<keyword evidence="2" id="KW-1133">Transmembrane helix</keyword>
<feature type="region of interest" description="Disordered" evidence="1">
    <location>
        <begin position="257"/>
        <end position="290"/>
    </location>
</feature>
<feature type="domain" description="DUF3821" evidence="3">
    <location>
        <begin position="29"/>
        <end position="214"/>
    </location>
</feature>
<evidence type="ECO:0000313" key="4">
    <source>
        <dbReference type="EMBL" id="KUG15540.1"/>
    </source>
</evidence>
<proteinExistence type="predicted"/>
<sequence length="315" mass="33139">MRSPILVLVLCTLLATSIVSAAVNTVPRGGVVFPGEQGLDITATGVTSGSRIVWYGPGGTPATVPVTTLTVDDAANFYVSPVLFGERTGPWFVTPENTIAFYVQDPLIAIRVFDLTAGFEIAGNTVWVPRGDAVGFRVDTNIADIARRPGSPGAPITIRIRGPSGIEYSAVNGYTLENIMLSGSPFETGPVWYTGTYERGTYAVWAESTANEMHTNYKREGKTVTAPVFFLMQNVNPLITTAPTPPPVTVATPVPTVTVETPAPTPTVTGTPTTPEPQETTAPPTTTPTPTAPGFGFGCALLAVTAIVLGCRARR</sequence>
<evidence type="ECO:0000259" key="3">
    <source>
        <dbReference type="Pfam" id="PF12863"/>
    </source>
</evidence>
<dbReference type="EMBL" id="LNQE01001550">
    <property type="protein sequence ID" value="KUG15540.1"/>
    <property type="molecule type" value="Genomic_DNA"/>
</dbReference>
<gene>
    <name evidence="4" type="ORF">ASZ90_014785</name>
</gene>
<keyword evidence="2" id="KW-0472">Membrane</keyword>
<dbReference type="InterPro" id="IPR024277">
    <property type="entry name" value="DUF3821"/>
</dbReference>
<feature type="transmembrane region" description="Helical" evidence="2">
    <location>
        <begin position="292"/>
        <end position="311"/>
    </location>
</feature>
<feature type="compositionally biased region" description="Low complexity" evidence="1">
    <location>
        <begin position="257"/>
        <end position="284"/>
    </location>
</feature>
<keyword evidence="2" id="KW-0812">Transmembrane</keyword>
<accession>A0A0W8F3R5</accession>